<protein>
    <submittedName>
        <fullName evidence="1">Uncharacterized protein</fullName>
    </submittedName>
</protein>
<evidence type="ECO:0000313" key="2">
    <source>
        <dbReference type="Proteomes" id="UP000578622"/>
    </source>
</evidence>
<name>A0ABR6AQ56_9HYPH</name>
<proteinExistence type="predicted"/>
<comment type="caution">
    <text evidence="1">The sequence shown here is derived from an EMBL/GenBank/DDBJ whole genome shotgun (WGS) entry which is preliminary data.</text>
</comment>
<sequence>MEALPDISIGIPPTPANMQAYTKPANMNISKIGKSPGQTPGLSVLSLKLRLLLVVIDFFIIGVDNIVV</sequence>
<accession>A0ABR6AQ56</accession>
<organism evidence="1 2">
    <name type="scientific">Brucella intermedia</name>
    <dbReference type="NCBI Taxonomy" id="94625"/>
    <lineage>
        <taxon>Bacteria</taxon>
        <taxon>Pseudomonadati</taxon>
        <taxon>Pseudomonadota</taxon>
        <taxon>Alphaproteobacteria</taxon>
        <taxon>Hyphomicrobiales</taxon>
        <taxon>Brucellaceae</taxon>
        <taxon>Brucella/Ochrobactrum group</taxon>
        <taxon>Brucella</taxon>
    </lineage>
</organism>
<reference evidence="1 2" key="1">
    <citation type="submission" date="2020-07" db="EMBL/GenBank/DDBJ databases">
        <title>Genomic Encyclopedia of Type Strains, Phase IV (KMG-V): Genome sequencing to study the core and pangenomes of soil and plant-associated prokaryotes.</title>
        <authorList>
            <person name="Whitman W."/>
        </authorList>
    </citation>
    <scope>NUCLEOTIDE SEQUENCE [LARGE SCALE GENOMIC DNA]</scope>
    <source>
        <strain evidence="1 2">RH4WT92</strain>
    </source>
</reference>
<dbReference type="Proteomes" id="UP000578622">
    <property type="component" value="Unassembled WGS sequence"/>
</dbReference>
<dbReference type="EMBL" id="JACGXG010000003">
    <property type="protein sequence ID" value="MBA8851594.1"/>
    <property type="molecule type" value="Genomic_DNA"/>
</dbReference>
<keyword evidence="2" id="KW-1185">Reference proteome</keyword>
<evidence type="ECO:0000313" key="1">
    <source>
        <dbReference type="EMBL" id="MBA8851594.1"/>
    </source>
</evidence>
<gene>
    <name evidence="1" type="ORF">FHW20_002548</name>
</gene>